<feature type="signal peptide" evidence="11">
    <location>
        <begin position="1"/>
        <end position="20"/>
    </location>
</feature>
<dbReference type="GO" id="GO:0015288">
    <property type="term" value="F:porin activity"/>
    <property type="evidence" value="ECO:0007669"/>
    <property type="project" value="UniProtKB-KW"/>
</dbReference>
<evidence type="ECO:0000313" key="13">
    <source>
        <dbReference type="EMBL" id="RJG11271.1"/>
    </source>
</evidence>
<proteinExistence type="predicted"/>
<dbReference type="RefSeq" id="WP_119812576.1">
    <property type="nucleotide sequence ID" value="NZ_QYUP01000151.1"/>
</dbReference>
<dbReference type="Proteomes" id="UP000284006">
    <property type="component" value="Unassembled WGS sequence"/>
</dbReference>
<dbReference type="Pfam" id="PF13609">
    <property type="entry name" value="Porin_4"/>
    <property type="match status" value="1"/>
</dbReference>
<evidence type="ECO:0000256" key="1">
    <source>
        <dbReference type="ARBA" id="ARBA00004571"/>
    </source>
</evidence>
<keyword evidence="9" id="KW-0472">Membrane</keyword>
<dbReference type="InterPro" id="IPR001702">
    <property type="entry name" value="Porin_Gram-ve"/>
</dbReference>
<accession>A0A418XFN4</accession>
<protein>
    <submittedName>
        <fullName evidence="13">Porin</fullName>
    </submittedName>
</protein>
<evidence type="ECO:0000256" key="8">
    <source>
        <dbReference type="ARBA" id="ARBA00023114"/>
    </source>
</evidence>
<dbReference type="PANTHER" id="PTHR34501">
    <property type="entry name" value="PROTEIN YDDL-RELATED"/>
    <property type="match status" value="1"/>
</dbReference>
<dbReference type="InterPro" id="IPR023614">
    <property type="entry name" value="Porin_dom_sf"/>
</dbReference>
<dbReference type="InterPro" id="IPR033900">
    <property type="entry name" value="Gram_neg_porin_domain"/>
</dbReference>
<dbReference type="CDD" id="cd00342">
    <property type="entry name" value="gram_neg_porins"/>
    <property type="match status" value="1"/>
</dbReference>
<gene>
    <name evidence="13" type="ORF">D3872_20625</name>
</gene>
<keyword evidence="10" id="KW-0998">Cell outer membrane</keyword>
<dbReference type="OrthoDB" id="5289162at2"/>
<dbReference type="PANTHER" id="PTHR34501:SF9">
    <property type="entry name" value="MAJOR OUTER MEMBRANE PROTEIN P.IA"/>
    <property type="match status" value="1"/>
</dbReference>
<evidence type="ECO:0000256" key="11">
    <source>
        <dbReference type="SAM" id="SignalP"/>
    </source>
</evidence>
<feature type="domain" description="Porin" evidence="12">
    <location>
        <begin position="7"/>
        <end position="340"/>
    </location>
</feature>
<comment type="subunit">
    <text evidence="2">Homotrimer.</text>
</comment>
<evidence type="ECO:0000256" key="6">
    <source>
        <dbReference type="ARBA" id="ARBA00022729"/>
    </source>
</evidence>
<feature type="chain" id="PRO_5019469963" evidence="11">
    <location>
        <begin position="21"/>
        <end position="367"/>
    </location>
</feature>
<name>A0A418XFN4_9BURK</name>
<keyword evidence="7" id="KW-0406">Ion transport</keyword>
<reference evidence="13 14" key="1">
    <citation type="submission" date="2018-09" db="EMBL/GenBank/DDBJ databases">
        <authorList>
            <person name="Zhu H."/>
        </authorList>
    </citation>
    <scope>NUCLEOTIDE SEQUENCE [LARGE SCALE GENOMIC DNA]</scope>
    <source>
        <strain evidence="13 14">K1S02-61</strain>
    </source>
</reference>
<organism evidence="13 14">
    <name type="scientific">Massilia cavernae</name>
    <dbReference type="NCBI Taxonomy" id="2320864"/>
    <lineage>
        <taxon>Bacteria</taxon>
        <taxon>Pseudomonadati</taxon>
        <taxon>Pseudomonadota</taxon>
        <taxon>Betaproteobacteria</taxon>
        <taxon>Burkholderiales</taxon>
        <taxon>Oxalobacteraceae</taxon>
        <taxon>Telluria group</taxon>
        <taxon>Massilia</taxon>
    </lineage>
</organism>
<keyword evidence="8" id="KW-0626">Porin</keyword>
<keyword evidence="14" id="KW-1185">Reference proteome</keyword>
<comment type="caution">
    <text evidence="13">The sequence shown here is derived from an EMBL/GenBank/DDBJ whole genome shotgun (WGS) entry which is preliminary data.</text>
</comment>
<dbReference type="Gene3D" id="2.40.160.10">
    <property type="entry name" value="Porin"/>
    <property type="match status" value="1"/>
</dbReference>
<keyword evidence="5" id="KW-0812">Transmembrane</keyword>
<evidence type="ECO:0000313" key="14">
    <source>
        <dbReference type="Proteomes" id="UP000284006"/>
    </source>
</evidence>
<evidence type="ECO:0000256" key="2">
    <source>
        <dbReference type="ARBA" id="ARBA00011233"/>
    </source>
</evidence>
<keyword evidence="4" id="KW-1134">Transmembrane beta strand</keyword>
<evidence type="ECO:0000256" key="3">
    <source>
        <dbReference type="ARBA" id="ARBA00022448"/>
    </source>
</evidence>
<dbReference type="GO" id="GO:0046930">
    <property type="term" value="C:pore complex"/>
    <property type="evidence" value="ECO:0007669"/>
    <property type="project" value="UniProtKB-KW"/>
</dbReference>
<dbReference type="PRINTS" id="PR00182">
    <property type="entry name" value="ECOLNEIPORIN"/>
</dbReference>
<evidence type="ECO:0000256" key="5">
    <source>
        <dbReference type="ARBA" id="ARBA00022692"/>
    </source>
</evidence>
<dbReference type="InterPro" id="IPR002299">
    <property type="entry name" value="Porin_Neis"/>
</dbReference>
<keyword evidence="6 11" id="KW-0732">Signal</keyword>
<dbReference type="PRINTS" id="PR00184">
    <property type="entry name" value="NEISSPPORIN"/>
</dbReference>
<dbReference type="SUPFAM" id="SSF56935">
    <property type="entry name" value="Porins"/>
    <property type="match status" value="1"/>
</dbReference>
<evidence type="ECO:0000256" key="9">
    <source>
        <dbReference type="ARBA" id="ARBA00023136"/>
    </source>
</evidence>
<dbReference type="EMBL" id="QYUP01000151">
    <property type="protein sequence ID" value="RJG11271.1"/>
    <property type="molecule type" value="Genomic_DNA"/>
</dbReference>
<dbReference type="InterPro" id="IPR050298">
    <property type="entry name" value="Gram-neg_bact_OMP"/>
</dbReference>
<dbReference type="GO" id="GO:0034220">
    <property type="term" value="P:monoatomic ion transmembrane transport"/>
    <property type="evidence" value="ECO:0007669"/>
    <property type="project" value="InterPro"/>
</dbReference>
<dbReference type="GO" id="GO:0009279">
    <property type="term" value="C:cell outer membrane"/>
    <property type="evidence" value="ECO:0007669"/>
    <property type="project" value="UniProtKB-SubCell"/>
</dbReference>
<sequence>MKKLSLACTLALAFAGFASAQTSVTVYGIADAGLVRESGGVAGAVTKISSGVGSASRLGFRGSEDLGNGLVAIFVLELGAKIDTGEIDAAGTIFNRQAYVGLKSAALGALTLGRQDTPYYLTLSNVADPFGTAYAGNIKNLFPTAGSNSRTSNTVVYASPAVHGVSAELAYAFGEQAGSSIAGRQAGVALAYAGGPLNVRLGYNNRNNDITAATGAAMTPPVAAASRDSARNAVIAANYDLGVAKVYGAFGRDKGPNSAPLPNANNPYGGVKPTATTDGAQYLAGASVPALGGTIMASYISKDDRTALNQDATQLGVAYSYPVSKRTNLYTAYAKIRNKNGAGYTVGNNAEAGTGDAAFNLGVRHSF</sequence>
<dbReference type="AlphaFoldDB" id="A0A418XFN4"/>
<evidence type="ECO:0000256" key="7">
    <source>
        <dbReference type="ARBA" id="ARBA00023065"/>
    </source>
</evidence>
<comment type="subcellular location">
    <subcellularLocation>
        <location evidence="1">Cell outer membrane</location>
        <topology evidence="1">Multi-pass membrane protein</topology>
    </subcellularLocation>
</comment>
<evidence type="ECO:0000256" key="10">
    <source>
        <dbReference type="ARBA" id="ARBA00023237"/>
    </source>
</evidence>
<keyword evidence="3" id="KW-0813">Transport</keyword>
<evidence type="ECO:0000259" key="12">
    <source>
        <dbReference type="Pfam" id="PF13609"/>
    </source>
</evidence>
<evidence type="ECO:0000256" key="4">
    <source>
        <dbReference type="ARBA" id="ARBA00022452"/>
    </source>
</evidence>